<dbReference type="SUPFAM" id="SSF46785">
    <property type="entry name" value="Winged helix' DNA-binding domain"/>
    <property type="match status" value="1"/>
</dbReference>
<reference evidence="5 6" key="1">
    <citation type="submission" date="2020-03" db="EMBL/GenBank/DDBJ databases">
        <authorList>
            <person name="Zhu W."/>
        </authorList>
    </citation>
    <scope>NUCLEOTIDE SEQUENCE [LARGE SCALE GENOMIC DNA]</scope>
    <source>
        <strain evidence="5 6">323-1</strain>
    </source>
</reference>
<evidence type="ECO:0000313" key="6">
    <source>
        <dbReference type="Proteomes" id="UP000502297"/>
    </source>
</evidence>
<dbReference type="InterPro" id="IPR036390">
    <property type="entry name" value="WH_DNA-bd_sf"/>
</dbReference>
<dbReference type="InterPro" id="IPR002577">
    <property type="entry name" value="HTH_HxlR"/>
</dbReference>
<dbReference type="GO" id="GO:0003677">
    <property type="term" value="F:DNA binding"/>
    <property type="evidence" value="ECO:0007669"/>
    <property type="project" value="UniProtKB-KW"/>
</dbReference>
<evidence type="ECO:0000256" key="1">
    <source>
        <dbReference type="ARBA" id="ARBA00023015"/>
    </source>
</evidence>
<evidence type="ECO:0000256" key="3">
    <source>
        <dbReference type="ARBA" id="ARBA00023163"/>
    </source>
</evidence>
<keyword evidence="6" id="KW-1185">Reference proteome</keyword>
<sequence length="132" mass="15348">MITEEQIINFEKDEFEKDACSIAFVMALKDALNVINGKWKLAIVCTLLAEQRRFNDIERLIKGITPRMISKELKELEINGVVRKIQLTENNLSVTKYDLTESGKNLYEVIVKMVEWGKQHRVLSLEQHQVNE</sequence>
<dbReference type="RefSeq" id="WP_166221464.1">
    <property type="nucleotide sequence ID" value="NZ_CP049801.1"/>
</dbReference>
<keyword evidence="3" id="KW-0804">Transcription</keyword>
<name>A0A6G8RS13_9GAMM</name>
<evidence type="ECO:0000256" key="2">
    <source>
        <dbReference type="ARBA" id="ARBA00023125"/>
    </source>
</evidence>
<dbReference type="Pfam" id="PF01638">
    <property type="entry name" value="HxlR"/>
    <property type="match status" value="1"/>
</dbReference>
<dbReference type="Proteomes" id="UP000502297">
    <property type="component" value="Chromosome"/>
</dbReference>
<evidence type="ECO:0000313" key="5">
    <source>
        <dbReference type="EMBL" id="QIO04675.1"/>
    </source>
</evidence>
<organism evidence="5 6">
    <name type="scientific">Acinetobacter shaoyimingii</name>
    <dbReference type="NCBI Taxonomy" id="2715164"/>
    <lineage>
        <taxon>Bacteria</taxon>
        <taxon>Pseudomonadati</taxon>
        <taxon>Pseudomonadota</taxon>
        <taxon>Gammaproteobacteria</taxon>
        <taxon>Moraxellales</taxon>
        <taxon>Moraxellaceae</taxon>
        <taxon>Acinetobacter</taxon>
    </lineage>
</organism>
<dbReference type="InterPro" id="IPR036388">
    <property type="entry name" value="WH-like_DNA-bd_sf"/>
</dbReference>
<evidence type="ECO:0000259" key="4">
    <source>
        <dbReference type="PROSITE" id="PS51118"/>
    </source>
</evidence>
<dbReference type="Gene3D" id="1.10.10.10">
    <property type="entry name" value="Winged helix-like DNA-binding domain superfamily/Winged helix DNA-binding domain"/>
    <property type="match status" value="1"/>
</dbReference>
<dbReference type="AlphaFoldDB" id="A0A6G8RS13"/>
<keyword evidence="2" id="KW-0238">DNA-binding</keyword>
<keyword evidence="1" id="KW-0805">Transcription regulation</keyword>
<proteinExistence type="predicted"/>
<accession>A0A6G8RS13</accession>
<dbReference type="PANTHER" id="PTHR33204">
    <property type="entry name" value="TRANSCRIPTIONAL REGULATOR, MARR FAMILY"/>
    <property type="match status" value="1"/>
</dbReference>
<protein>
    <submittedName>
        <fullName evidence="5">Helix-turn-helix transcriptional regulator</fullName>
    </submittedName>
</protein>
<dbReference type="PROSITE" id="PS51118">
    <property type="entry name" value="HTH_HXLR"/>
    <property type="match status" value="1"/>
</dbReference>
<gene>
    <name evidence="5" type="ORF">G8E00_01220</name>
</gene>
<dbReference type="KEGG" id="asha:G8E00_01220"/>
<dbReference type="EMBL" id="CP049801">
    <property type="protein sequence ID" value="QIO04675.1"/>
    <property type="molecule type" value="Genomic_DNA"/>
</dbReference>
<feature type="domain" description="HTH hxlR-type" evidence="4">
    <location>
        <begin position="20"/>
        <end position="125"/>
    </location>
</feature>